<organism evidence="1 2">
    <name type="scientific">Pseudocalidococcus azoricus BACA0444</name>
    <dbReference type="NCBI Taxonomy" id="2918990"/>
    <lineage>
        <taxon>Bacteria</taxon>
        <taxon>Bacillati</taxon>
        <taxon>Cyanobacteriota</taxon>
        <taxon>Cyanophyceae</taxon>
        <taxon>Acaryochloridales</taxon>
        <taxon>Thermosynechococcaceae</taxon>
        <taxon>Pseudocalidococcus</taxon>
        <taxon>Pseudocalidococcus azoricus</taxon>
    </lineage>
</organism>
<name>A0AAE4FTG3_9CYAN</name>
<protein>
    <submittedName>
        <fullName evidence="1">Uncharacterized protein</fullName>
    </submittedName>
</protein>
<dbReference type="Proteomes" id="UP001268256">
    <property type="component" value="Unassembled WGS sequence"/>
</dbReference>
<gene>
    <name evidence="1" type="ORF">RIF25_10555</name>
</gene>
<evidence type="ECO:0000313" key="2">
    <source>
        <dbReference type="Proteomes" id="UP001268256"/>
    </source>
</evidence>
<reference evidence="2" key="1">
    <citation type="submission" date="2023-07" db="EMBL/GenBank/DDBJ databases">
        <authorList>
            <person name="Luz R."/>
            <person name="Cordeiro R."/>
            <person name="Fonseca A."/>
            <person name="Goncalves V."/>
        </authorList>
    </citation>
    <scope>NUCLEOTIDE SEQUENCE [LARGE SCALE GENOMIC DNA]</scope>
    <source>
        <strain evidence="2">BACA0444</strain>
    </source>
</reference>
<dbReference type="AlphaFoldDB" id="A0AAE4FTG3"/>
<keyword evidence="2" id="KW-1185">Reference proteome</keyword>
<dbReference type="EMBL" id="JAVMIP010000010">
    <property type="protein sequence ID" value="MDS3861247.1"/>
    <property type="molecule type" value="Genomic_DNA"/>
</dbReference>
<comment type="caution">
    <text evidence="1">The sequence shown here is derived from an EMBL/GenBank/DDBJ whole genome shotgun (WGS) entry which is preliminary data.</text>
</comment>
<accession>A0AAE4FTG3</accession>
<sequence>MNATLPNVNPEALEPPIMPGEWSLKQIESALSRPLPQCLLAQRKQGGTTLTYIPWHTANKILSKYCPGWTWQITQIQLSDSRLFMVEQ</sequence>
<dbReference type="RefSeq" id="WP_322878493.1">
    <property type="nucleotide sequence ID" value="NZ_JAVMIP010000010.1"/>
</dbReference>
<proteinExistence type="predicted"/>
<evidence type="ECO:0000313" key="1">
    <source>
        <dbReference type="EMBL" id="MDS3861247.1"/>
    </source>
</evidence>